<dbReference type="SUPFAM" id="SSF103481">
    <property type="entry name" value="Multidrug resistance efflux transporter EmrE"/>
    <property type="match status" value="2"/>
</dbReference>
<dbReference type="PANTHER" id="PTHR32322:SF18">
    <property type="entry name" value="S-ADENOSYLMETHIONINE_S-ADENOSYLHOMOCYSTEINE TRANSPORTER"/>
    <property type="match status" value="1"/>
</dbReference>
<feature type="domain" description="EamA" evidence="7">
    <location>
        <begin position="14"/>
        <end position="143"/>
    </location>
</feature>
<feature type="transmembrane region" description="Helical" evidence="6">
    <location>
        <begin position="248"/>
        <end position="267"/>
    </location>
</feature>
<gene>
    <name evidence="8" type="ORF">ACFOEK_16865</name>
</gene>
<keyword evidence="5 6" id="KW-0472">Membrane</keyword>
<feature type="domain" description="EamA" evidence="7">
    <location>
        <begin position="157"/>
        <end position="288"/>
    </location>
</feature>
<feature type="transmembrane region" description="Helical" evidence="6">
    <location>
        <begin position="40"/>
        <end position="61"/>
    </location>
</feature>
<dbReference type="RefSeq" id="WP_386722636.1">
    <property type="nucleotide sequence ID" value="NZ_JBHRSZ010000007.1"/>
</dbReference>
<evidence type="ECO:0000256" key="6">
    <source>
        <dbReference type="SAM" id="Phobius"/>
    </source>
</evidence>
<organism evidence="8 9">
    <name type="scientific">Litoribrevibacter euphylliae</name>
    <dbReference type="NCBI Taxonomy" id="1834034"/>
    <lineage>
        <taxon>Bacteria</taxon>
        <taxon>Pseudomonadati</taxon>
        <taxon>Pseudomonadota</taxon>
        <taxon>Gammaproteobacteria</taxon>
        <taxon>Oceanospirillales</taxon>
        <taxon>Oceanospirillaceae</taxon>
        <taxon>Litoribrevibacter</taxon>
    </lineage>
</organism>
<feature type="transmembrane region" description="Helical" evidence="6">
    <location>
        <begin position="183"/>
        <end position="207"/>
    </location>
</feature>
<feature type="transmembrane region" description="Helical" evidence="6">
    <location>
        <begin position="99"/>
        <end position="120"/>
    </location>
</feature>
<feature type="transmembrane region" description="Helical" evidence="6">
    <location>
        <begin position="213"/>
        <end position="236"/>
    </location>
</feature>
<comment type="subcellular location">
    <subcellularLocation>
        <location evidence="1">Cell membrane</location>
        <topology evidence="1">Multi-pass membrane protein</topology>
    </subcellularLocation>
</comment>
<proteinExistence type="predicted"/>
<accession>A0ABV7HMI1</accession>
<evidence type="ECO:0000259" key="7">
    <source>
        <dbReference type="Pfam" id="PF00892"/>
    </source>
</evidence>
<dbReference type="Pfam" id="PF00892">
    <property type="entry name" value="EamA"/>
    <property type="match status" value="2"/>
</dbReference>
<feature type="transmembrane region" description="Helical" evidence="6">
    <location>
        <begin position="73"/>
        <end position="93"/>
    </location>
</feature>
<evidence type="ECO:0000256" key="3">
    <source>
        <dbReference type="ARBA" id="ARBA00022692"/>
    </source>
</evidence>
<keyword evidence="4 6" id="KW-1133">Transmembrane helix</keyword>
<evidence type="ECO:0000256" key="4">
    <source>
        <dbReference type="ARBA" id="ARBA00022989"/>
    </source>
</evidence>
<evidence type="ECO:0000256" key="1">
    <source>
        <dbReference type="ARBA" id="ARBA00004651"/>
    </source>
</evidence>
<feature type="transmembrane region" description="Helical" evidence="6">
    <location>
        <begin position="156"/>
        <end position="176"/>
    </location>
</feature>
<reference evidence="9" key="1">
    <citation type="journal article" date="2019" name="Int. J. Syst. Evol. Microbiol.">
        <title>The Global Catalogue of Microorganisms (GCM) 10K type strain sequencing project: providing services to taxonomists for standard genome sequencing and annotation.</title>
        <authorList>
            <consortium name="The Broad Institute Genomics Platform"/>
            <consortium name="The Broad Institute Genome Sequencing Center for Infectious Disease"/>
            <person name="Wu L."/>
            <person name="Ma J."/>
        </authorList>
    </citation>
    <scope>NUCLEOTIDE SEQUENCE [LARGE SCALE GENOMIC DNA]</scope>
    <source>
        <strain evidence="9">KCTC 52438</strain>
    </source>
</reference>
<feature type="transmembrane region" description="Helical" evidence="6">
    <location>
        <begin position="12"/>
        <end position="34"/>
    </location>
</feature>
<protein>
    <submittedName>
        <fullName evidence="8">DMT family transporter</fullName>
    </submittedName>
</protein>
<feature type="transmembrane region" description="Helical" evidence="6">
    <location>
        <begin position="127"/>
        <end position="144"/>
    </location>
</feature>
<dbReference type="EMBL" id="JBHRSZ010000007">
    <property type="protein sequence ID" value="MFC3152711.1"/>
    <property type="molecule type" value="Genomic_DNA"/>
</dbReference>
<sequence>MNRHLTANTRTPFIALVLAMFIWASSFIALKISFDVMHPAQVLFFRMLSASVCFLLLIRWMRPIQYQKGDWKFFVPMVVMEPCLYFIFESIALQNTTASQAGVVTSLLPLLTAVGAVLALKERMNPIMWIGFLMAMVGAVLLSLTSDSTESAPNPILGNFFEFLAMVCAAGYTLIVKHLITRYSALFLTALQSWTGALFFLGPALYFPMPDEIGVVAIGSILYLGVFVSIGAYGLYNYAMAYVPATQASAFINLIPVFTVMIAFVVLDERLNLYQLMACGLVVLGLVINHKAESKAKSSN</sequence>
<keyword evidence="2" id="KW-1003">Cell membrane</keyword>
<name>A0ABV7HMI1_9GAMM</name>
<evidence type="ECO:0000313" key="9">
    <source>
        <dbReference type="Proteomes" id="UP001595476"/>
    </source>
</evidence>
<dbReference type="PANTHER" id="PTHR32322">
    <property type="entry name" value="INNER MEMBRANE TRANSPORTER"/>
    <property type="match status" value="1"/>
</dbReference>
<dbReference type="InterPro" id="IPR000620">
    <property type="entry name" value="EamA_dom"/>
</dbReference>
<comment type="caution">
    <text evidence="8">The sequence shown here is derived from an EMBL/GenBank/DDBJ whole genome shotgun (WGS) entry which is preliminary data.</text>
</comment>
<dbReference type="InterPro" id="IPR037185">
    <property type="entry name" value="EmrE-like"/>
</dbReference>
<evidence type="ECO:0000313" key="8">
    <source>
        <dbReference type="EMBL" id="MFC3152711.1"/>
    </source>
</evidence>
<dbReference type="InterPro" id="IPR050638">
    <property type="entry name" value="AA-Vitamin_Transporters"/>
</dbReference>
<keyword evidence="3 6" id="KW-0812">Transmembrane</keyword>
<evidence type="ECO:0000256" key="5">
    <source>
        <dbReference type="ARBA" id="ARBA00023136"/>
    </source>
</evidence>
<feature type="transmembrane region" description="Helical" evidence="6">
    <location>
        <begin position="273"/>
        <end position="290"/>
    </location>
</feature>
<evidence type="ECO:0000256" key="2">
    <source>
        <dbReference type="ARBA" id="ARBA00022475"/>
    </source>
</evidence>
<dbReference type="Proteomes" id="UP001595476">
    <property type="component" value="Unassembled WGS sequence"/>
</dbReference>
<keyword evidence="9" id="KW-1185">Reference proteome</keyword>